<dbReference type="GO" id="GO:0051301">
    <property type="term" value="P:cell division"/>
    <property type="evidence" value="ECO:0007669"/>
    <property type="project" value="UniProtKB-KW"/>
</dbReference>
<evidence type="ECO:0000256" key="10">
    <source>
        <dbReference type="ARBA" id="ARBA00023306"/>
    </source>
</evidence>
<evidence type="ECO:0000256" key="12">
    <source>
        <dbReference type="SAM" id="Coils"/>
    </source>
</evidence>
<dbReference type="Proteomes" id="UP001311232">
    <property type="component" value="Unassembled WGS sequence"/>
</dbReference>
<dbReference type="GO" id="GO:0044877">
    <property type="term" value="F:protein-containing complex binding"/>
    <property type="evidence" value="ECO:0007669"/>
    <property type="project" value="TreeGrafter"/>
</dbReference>
<keyword evidence="4" id="KW-0158">Chromosome</keyword>
<dbReference type="Pfam" id="PF03800">
    <property type="entry name" value="Nuf2"/>
    <property type="match status" value="1"/>
</dbReference>
<evidence type="ECO:0000259" key="13">
    <source>
        <dbReference type="Pfam" id="PF03800"/>
    </source>
</evidence>
<evidence type="ECO:0000256" key="3">
    <source>
        <dbReference type="ARBA" id="ARBA00005498"/>
    </source>
</evidence>
<dbReference type="EMBL" id="JAHHUM010002963">
    <property type="protein sequence ID" value="KAK5599134.1"/>
    <property type="molecule type" value="Genomic_DNA"/>
</dbReference>
<comment type="caution">
    <text evidence="14">The sequence shown here is derived from an EMBL/GenBank/DDBJ whole genome shotgun (WGS) entry which is preliminary data.</text>
</comment>
<dbReference type="Gene3D" id="1.20.5.170">
    <property type="match status" value="1"/>
</dbReference>
<evidence type="ECO:0000256" key="4">
    <source>
        <dbReference type="ARBA" id="ARBA00022454"/>
    </source>
</evidence>
<dbReference type="GO" id="GO:0051315">
    <property type="term" value="P:attachment of mitotic spindle microtubules to kinetochore"/>
    <property type="evidence" value="ECO:0007669"/>
    <property type="project" value="TreeGrafter"/>
</dbReference>
<dbReference type="FunFam" id="1.10.418.60:FF:000007">
    <property type="entry name" value="NDC80 kinetochore complex component NUF2"/>
    <property type="match status" value="1"/>
</dbReference>
<keyword evidence="11" id="KW-0137">Centromere</keyword>
<proteinExistence type="inferred from homology"/>
<evidence type="ECO:0000313" key="14">
    <source>
        <dbReference type="EMBL" id="KAK5599134.1"/>
    </source>
</evidence>
<keyword evidence="5" id="KW-0132">Cell division</keyword>
<evidence type="ECO:0000256" key="2">
    <source>
        <dbReference type="ARBA" id="ARBA00004629"/>
    </source>
</evidence>
<dbReference type="GO" id="GO:0051383">
    <property type="term" value="P:kinetochore organization"/>
    <property type="evidence" value="ECO:0007669"/>
    <property type="project" value="TreeGrafter"/>
</dbReference>
<dbReference type="GO" id="GO:0045132">
    <property type="term" value="P:meiotic chromosome segregation"/>
    <property type="evidence" value="ECO:0007669"/>
    <property type="project" value="TreeGrafter"/>
</dbReference>
<dbReference type="InterPro" id="IPR005549">
    <property type="entry name" value="Kinetochore_Nuf2_N"/>
</dbReference>
<feature type="coiled-coil region" evidence="12">
    <location>
        <begin position="299"/>
        <end position="343"/>
    </location>
</feature>
<gene>
    <name evidence="14" type="ORF">CRENBAI_025692</name>
</gene>
<dbReference type="GO" id="GO:0031262">
    <property type="term" value="C:Ndc80 complex"/>
    <property type="evidence" value="ECO:0007669"/>
    <property type="project" value="InterPro"/>
</dbReference>
<feature type="coiled-coil region" evidence="12">
    <location>
        <begin position="201"/>
        <end position="242"/>
    </location>
</feature>
<feature type="coiled-coil region" evidence="12">
    <location>
        <begin position="369"/>
        <end position="410"/>
    </location>
</feature>
<keyword evidence="6" id="KW-0498">Mitosis</keyword>
<keyword evidence="15" id="KW-1185">Reference proteome</keyword>
<evidence type="ECO:0000313" key="15">
    <source>
        <dbReference type="Proteomes" id="UP001311232"/>
    </source>
</evidence>
<name>A0AAV9QRQ8_9TELE</name>
<dbReference type="Gene3D" id="1.10.418.60">
    <property type="entry name" value="Ncd80 complex, Nuf2 subunit"/>
    <property type="match status" value="1"/>
</dbReference>
<evidence type="ECO:0000256" key="11">
    <source>
        <dbReference type="ARBA" id="ARBA00023328"/>
    </source>
</evidence>
<evidence type="ECO:0000256" key="7">
    <source>
        <dbReference type="ARBA" id="ARBA00022838"/>
    </source>
</evidence>
<evidence type="ECO:0000256" key="5">
    <source>
        <dbReference type="ARBA" id="ARBA00022618"/>
    </source>
</evidence>
<dbReference type="PANTHER" id="PTHR21650">
    <property type="entry name" value="MEMBRALIN/KINETOCHORE PROTEIN NUF2"/>
    <property type="match status" value="1"/>
</dbReference>
<dbReference type="AlphaFoldDB" id="A0AAV9QRQ8"/>
<accession>A0AAV9QRQ8</accession>
<evidence type="ECO:0000256" key="8">
    <source>
        <dbReference type="ARBA" id="ARBA00023054"/>
    </source>
</evidence>
<evidence type="ECO:0000256" key="9">
    <source>
        <dbReference type="ARBA" id="ARBA00023242"/>
    </source>
</evidence>
<keyword evidence="10" id="KW-0131">Cell cycle</keyword>
<keyword evidence="8 12" id="KW-0175">Coiled coil</keyword>
<evidence type="ECO:0000256" key="1">
    <source>
        <dbReference type="ARBA" id="ARBA00004123"/>
    </source>
</evidence>
<keyword evidence="9" id="KW-0539">Nucleus</keyword>
<reference evidence="14 15" key="1">
    <citation type="submission" date="2021-06" db="EMBL/GenBank/DDBJ databases">
        <authorList>
            <person name="Palmer J.M."/>
        </authorList>
    </citation>
    <scope>NUCLEOTIDE SEQUENCE [LARGE SCALE GENOMIC DNA]</scope>
    <source>
        <strain evidence="14 15">MEX-2019</strain>
        <tissue evidence="14">Muscle</tissue>
    </source>
</reference>
<dbReference type="GO" id="GO:0007052">
    <property type="term" value="P:mitotic spindle organization"/>
    <property type="evidence" value="ECO:0007669"/>
    <property type="project" value="TreeGrafter"/>
</dbReference>
<sequence>MAENTFPVHNADTIVNFYRSEVLTGQEAKHFTKGDLTPVPKPEAVQTLYMRVLHLLFRFKPECHSMVPLLDGIQYPAYHEGATTILSVYTRMKQFLPMCLVNDFSLNDLLTPKKQRTLVILSAIMNFLHFRKERMEKMLEKQAKFRADTDKLRAYTKGIREAEKKIELLTTIPPEQQAEAEELAAALSELQATTVHEYQEVNTTKQSIAELKTKMAEKTQKLAQMKVDVSNLKEDISKLKSQIVESPEELKSQMEKMRETVKNIKKSITETDECAVEMQNRVQNATHSEAEIHQMYVLLQDLESSMNNAKQRQEEYQELVVQNEKMQKELKSLLNEEGQLKRALDMKLGKECKQNIRRQKKREMKEQHVQEELRQCEQIHQKREEMADKIQQITGETQQLKAKIKSLRDVCSKETEKAQALYDTLSTSMDELHRRIEMHIEDLKLNITENAANF</sequence>
<dbReference type="InterPro" id="IPR038275">
    <property type="entry name" value="Nuf2_N_sf"/>
</dbReference>
<keyword evidence="7" id="KW-0995">Kinetochore</keyword>
<evidence type="ECO:0000256" key="6">
    <source>
        <dbReference type="ARBA" id="ARBA00022776"/>
    </source>
</evidence>
<protein>
    <recommendedName>
        <fullName evidence="13">Kinetochore protein Nuf2 N-terminal domain-containing protein</fullName>
    </recommendedName>
</protein>
<dbReference type="PANTHER" id="PTHR21650:SF2">
    <property type="entry name" value="KINETOCHORE PROTEIN NUF2"/>
    <property type="match status" value="1"/>
</dbReference>
<dbReference type="GO" id="GO:0005634">
    <property type="term" value="C:nucleus"/>
    <property type="evidence" value="ECO:0007669"/>
    <property type="project" value="UniProtKB-SubCell"/>
</dbReference>
<organism evidence="14 15">
    <name type="scientific">Crenichthys baileyi</name>
    <name type="common">White River springfish</name>
    <dbReference type="NCBI Taxonomy" id="28760"/>
    <lineage>
        <taxon>Eukaryota</taxon>
        <taxon>Metazoa</taxon>
        <taxon>Chordata</taxon>
        <taxon>Craniata</taxon>
        <taxon>Vertebrata</taxon>
        <taxon>Euteleostomi</taxon>
        <taxon>Actinopterygii</taxon>
        <taxon>Neopterygii</taxon>
        <taxon>Teleostei</taxon>
        <taxon>Neoteleostei</taxon>
        <taxon>Acanthomorphata</taxon>
        <taxon>Ovalentaria</taxon>
        <taxon>Atherinomorphae</taxon>
        <taxon>Cyprinodontiformes</taxon>
        <taxon>Goodeidae</taxon>
        <taxon>Crenichthys</taxon>
    </lineage>
</organism>
<comment type="similarity">
    <text evidence="3">Belongs to the NUF2 family.</text>
</comment>
<comment type="subcellular location">
    <subcellularLocation>
        <location evidence="2">Chromosome</location>
        <location evidence="2">Centromere</location>
        <location evidence="2">Kinetochore</location>
    </subcellularLocation>
    <subcellularLocation>
        <location evidence="1">Nucleus</location>
    </subcellularLocation>
</comment>
<feature type="domain" description="Kinetochore protein Nuf2 N-terminal" evidence="13">
    <location>
        <begin position="4"/>
        <end position="145"/>
    </location>
</feature>